<dbReference type="Gene3D" id="3.30.1330.40">
    <property type="entry name" value="RutC-like"/>
    <property type="match status" value="1"/>
</dbReference>
<evidence type="ECO:0000313" key="2">
    <source>
        <dbReference type="EMBL" id="MET2829282.1"/>
    </source>
</evidence>
<dbReference type="InterPro" id="IPR013813">
    <property type="entry name" value="Endoribo_LPSP/chorism_mut-like"/>
</dbReference>
<feature type="domain" description="Endoribonuclease L-PSP/chorismate mutase-like" evidence="1">
    <location>
        <begin position="20"/>
        <end position="157"/>
    </location>
</feature>
<dbReference type="PANTHER" id="PTHR43760:SF1">
    <property type="entry name" value="ENDORIBONUCLEASE L-PSP_CHORISMATE MUTASE-LIKE DOMAIN-CONTAINING PROTEIN"/>
    <property type="match status" value="1"/>
</dbReference>
<accession>A0ABV2DH29</accession>
<dbReference type="InterPro" id="IPR035959">
    <property type="entry name" value="RutC-like_sf"/>
</dbReference>
<keyword evidence="3" id="KW-1185">Reference proteome</keyword>
<reference evidence="2 3" key="1">
    <citation type="submission" date="2024-06" db="EMBL/GenBank/DDBJ databases">
        <authorList>
            <person name="Kim D.-U."/>
        </authorList>
    </citation>
    <scope>NUCLEOTIDE SEQUENCE [LARGE SCALE GENOMIC DNA]</scope>
    <source>
        <strain evidence="2 3">KACC15460</strain>
    </source>
</reference>
<dbReference type="PANTHER" id="PTHR43760">
    <property type="entry name" value="ENDORIBONUCLEASE-RELATED"/>
    <property type="match status" value="1"/>
</dbReference>
<gene>
    <name evidence="2" type="ORF">ABVQ20_20120</name>
</gene>
<dbReference type="RefSeq" id="WP_354461234.1">
    <property type="nucleotide sequence ID" value="NZ_JBEWSZ010000001.1"/>
</dbReference>
<dbReference type="Proteomes" id="UP001548832">
    <property type="component" value="Unassembled WGS sequence"/>
</dbReference>
<protein>
    <submittedName>
        <fullName evidence="2">RidA family protein</fullName>
    </submittedName>
</protein>
<sequence>MQDLTKLTEITESGYRIDAEARLKDLGIVLLPVPAPVSNYRPYITSGKLVFLSGQGPRKPEGGVYTGKVGQDVSPEEAYEHARLICTGLLAAVRQAAGGSLNNVKQAVKLLGMVNVGPGFYDTARVINGCSDLLVEVFGENGPHARSAIGMASLPQNMSVEIEAIFELY</sequence>
<dbReference type="Pfam" id="PF14588">
    <property type="entry name" value="YjgF_endoribonc"/>
    <property type="match status" value="1"/>
</dbReference>
<proteinExistence type="predicted"/>
<name>A0ABV2DH29_9HYPH</name>
<dbReference type="EMBL" id="JBEWSZ010000001">
    <property type="protein sequence ID" value="MET2829282.1"/>
    <property type="molecule type" value="Genomic_DNA"/>
</dbReference>
<dbReference type="SUPFAM" id="SSF55298">
    <property type="entry name" value="YjgF-like"/>
    <property type="match status" value="1"/>
</dbReference>
<evidence type="ECO:0000259" key="1">
    <source>
        <dbReference type="Pfam" id="PF14588"/>
    </source>
</evidence>
<organism evidence="2 3">
    <name type="scientific">Mesorhizobium shangrilense</name>
    <dbReference type="NCBI Taxonomy" id="460060"/>
    <lineage>
        <taxon>Bacteria</taxon>
        <taxon>Pseudomonadati</taxon>
        <taxon>Pseudomonadota</taxon>
        <taxon>Alphaproteobacteria</taxon>
        <taxon>Hyphomicrobiales</taxon>
        <taxon>Phyllobacteriaceae</taxon>
        <taxon>Mesorhizobium</taxon>
    </lineage>
</organism>
<dbReference type="CDD" id="cd02199">
    <property type="entry name" value="YjgF_YER057c_UK114_like_1"/>
    <property type="match status" value="1"/>
</dbReference>
<evidence type="ECO:0000313" key="3">
    <source>
        <dbReference type="Proteomes" id="UP001548832"/>
    </source>
</evidence>
<comment type="caution">
    <text evidence="2">The sequence shown here is derived from an EMBL/GenBank/DDBJ whole genome shotgun (WGS) entry which is preliminary data.</text>
</comment>